<evidence type="ECO:0000313" key="3">
    <source>
        <dbReference type="EMBL" id="PAX08582.1"/>
    </source>
</evidence>
<dbReference type="GO" id="GO:0005615">
    <property type="term" value="C:extracellular space"/>
    <property type="evidence" value="ECO:0007669"/>
    <property type="project" value="TreeGrafter"/>
</dbReference>
<dbReference type="Proteomes" id="UP000218151">
    <property type="component" value="Unassembled WGS sequence"/>
</dbReference>
<evidence type="ECO:0000256" key="1">
    <source>
        <dbReference type="SAM" id="SignalP"/>
    </source>
</evidence>
<accession>A0A2A2SH94</accession>
<dbReference type="FunFam" id="2.30.180.10:FF:000014">
    <property type="entry name" value="Stabilin 1"/>
    <property type="match status" value="1"/>
</dbReference>
<dbReference type="PANTHER" id="PTHR10900:SF77">
    <property type="entry name" value="FI19380P1"/>
    <property type="match status" value="1"/>
</dbReference>
<dbReference type="EMBL" id="NSLI01000002">
    <property type="protein sequence ID" value="PAX08582.1"/>
    <property type="molecule type" value="Genomic_DNA"/>
</dbReference>
<dbReference type="Pfam" id="PF02469">
    <property type="entry name" value="Fasciclin"/>
    <property type="match status" value="1"/>
</dbReference>
<proteinExistence type="predicted"/>
<dbReference type="OrthoDB" id="9800666at2"/>
<reference evidence="4" key="1">
    <citation type="submission" date="2017-09" db="EMBL/GenBank/DDBJ databases">
        <authorList>
            <person name="Feng G."/>
            <person name="Zhu H."/>
        </authorList>
    </citation>
    <scope>NUCLEOTIDE SEQUENCE [LARGE SCALE GENOMIC DNA]</scope>
    <source>
        <strain evidence="4">1PNM-20</strain>
    </source>
</reference>
<keyword evidence="4" id="KW-1185">Reference proteome</keyword>
<name>A0A2A2SH94_9SPHN</name>
<dbReference type="InterPro" id="IPR000782">
    <property type="entry name" value="FAS1_domain"/>
</dbReference>
<dbReference type="SMART" id="SM00554">
    <property type="entry name" value="FAS1"/>
    <property type="match status" value="1"/>
</dbReference>
<sequence length="201" mass="20237">MKPLPLIVLASVLSLAACVPPTATTSPGPATASRPASTAANPAVGGAAMLADRTIVANASAAPNLTTLVSAVRAAGLTEALSGPGPFTVFAPTNEAFGRLAPGMVETLLKPENKASLTRVLNYHVVPGALTAADLRQRVQAGGGTAQLTTVAGDLLTARVEGGELTLTDMNGTRTYVETPDVRQSNGVVHVVNGVLVPRLG</sequence>
<comment type="caution">
    <text evidence="3">The sequence shown here is derived from an EMBL/GenBank/DDBJ whole genome shotgun (WGS) entry which is preliminary data.</text>
</comment>
<dbReference type="PROSITE" id="PS51257">
    <property type="entry name" value="PROKAR_LIPOPROTEIN"/>
    <property type="match status" value="1"/>
</dbReference>
<feature type="signal peptide" evidence="1">
    <location>
        <begin position="1"/>
        <end position="25"/>
    </location>
</feature>
<dbReference type="InterPro" id="IPR050904">
    <property type="entry name" value="Adhesion/Biosynth-related"/>
</dbReference>
<dbReference type="RefSeq" id="WP_095997092.1">
    <property type="nucleotide sequence ID" value="NZ_NSLI01000002.1"/>
</dbReference>
<organism evidence="3 4">
    <name type="scientific">Sphingomonas lenta</name>
    <dbReference type="NCBI Taxonomy" id="1141887"/>
    <lineage>
        <taxon>Bacteria</taxon>
        <taxon>Pseudomonadati</taxon>
        <taxon>Pseudomonadota</taxon>
        <taxon>Alphaproteobacteria</taxon>
        <taxon>Sphingomonadales</taxon>
        <taxon>Sphingomonadaceae</taxon>
        <taxon>Sphingomonas</taxon>
    </lineage>
</organism>
<keyword evidence="1" id="KW-0732">Signal</keyword>
<dbReference type="SUPFAM" id="SSF82153">
    <property type="entry name" value="FAS1 domain"/>
    <property type="match status" value="1"/>
</dbReference>
<feature type="domain" description="FAS1" evidence="2">
    <location>
        <begin position="52"/>
        <end position="196"/>
    </location>
</feature>
<gene>
    <name evidence="3" type="ORF">CKY28_04190</name>
</gene>
<dbReference type="PANTHER" id="PTHR10900">
    <property type="entry name" value="PERIOSTIN-RELATED"/>
    <property type="match status" value="1"/>
</dbReference>
<dbReference type="Gene3D" id="2.30.180.10">
    <property type="entry name" value="FAS1 domain"/>
    <property type="match status" value="1"/>
</dbReference>
<dbReference type="InterPro" id="IPR036378">
    <property type="entry name" value="FAS1_dom_sf"/>
</dbReference>
<dbReference type="PROSITE" id="PS50213">
    <property type="entry name" value="FAS1"/>
    <property type="match status" value="1"/>
</dbReference>
<evidence type="ECO:0000259" key="2">
    <source>
        <dbReference type="PROSITE" id="PS50213"/>
    </source>
</evidence>
<evidence type="ECO:0000313" key="4">
    <source>
        <dbReference type="Proteomes" id="UP000218151"/>
    </source>
</evidence>
<protein>
    <submittedName>
        <fullName evidence="3">Fasciclin</fullName>
    </submittedName>
</protein>
<dbReference type="AlphaFoldDB" id="A0A2A2SH94"/>
<feature type="chain" id="PRO_5012064784" evidence="1">
    <location>
        <begin position="26"/>
        <end position="201"/>
    </location>
</feature>